<keyword evidence="2" id="KW-0255">Endonuclease</keyword>
<dbReference type="SUPFAM" id="SSF52980">
    <property type="entry name" value="Restriction endonuclease-like"/>
    <property type="match status" value="1"/>
</dbReference>
<protein>
    <submittedName>
        <fullName evidence="2">Uma2 family endonuclease</fullName>
    </submittedName>
</protein>
<evidence type="ECO:0000313" key="3">
    <source>
        <dbReference type="Proteomes" id="UP001576774"/>
    </source>
</evidence>
<sequence>MSIATVTETFTLEDFLANPPDRQEWVNGQLVETTATVKHSRIQSRLSCYWANYIIQSSQRGETLIALPCRTVNQGRRPDVSYLTAELLAQFGEASALPQSPPLIAEIATPTDSAEDLFAKANEYLESGCQEVWLLFPESIRVLIITQNQTLAFKSGDVVSTQIVMLGFSVAIDELLR</sequence>
<keyword evidence="2" id="KW-0378">Hydrolase</keyword>
<dbReference type="PANTHER" id="PTHR34107:SF4">
    <property type="entry name" value="SLL1222 PROTEIN"/>
    <property type="match status" value="1"/>
</dbReference>
<dbReference type="InterPro" id="IPR008538">
    <property type="entry name" value="Uma2"/>
</dbReference>
<gene>
    <name evidence="2" type="ORF">ACE1CC_31120</name>
</gene>
<dbReference type="InterPro" id="IPR012296">
    <property type="entry name" value="Nuclease_put_TT1808"/>
</dbReference>
<feature type="domain" description="Putative restriction endonuclease" evidence="1">
    <location>
        <begin position="16"/>
        <end position="171"/>
    </location>
</feature>
<dbReference type="GO" id="GO:0004519">
    <property type="term" value="F:endonuclease activity"/>
    <property type="evidence" value="ECO:0007669"/>
    <property type="project" value="UniProtKB-KW"/>
</dbReference>
<dbReference type="Proteomes" id="UP001576774">
    <property type="component" value="Unassembled WGS sequence"/>
</dbReference>
<dbReference type="PANTHER" id="PTHR34107">
    <property type="entry name" value="SLL0198 PROTEIN-RELATED"/>
    <property type="match status" value="1"/>
</dbReference>
<dbReference type="CDD" id="cd06260">
    <property type="entry name" value="DUF820-like"/>
    <property type="match status" value="1"/>
</dbReference>
<organism evidence="2 3">
    <name type="scientific">Floridaenema aerugineum BLCC-F46</name>
    <dbReference type="NCBI Taxonomy" id="3153654"/>
    <lineage>
        <taxon>Bacteria</taxon>
        <taxon>Bacillati</taxon>
        <taxon>Cyanobacteriota</taxon>
        <taxon>Cyanophyceae</taxon>
        <taxon>Oscillatoriophycideae</taxon>
        <taxon>Aerosakkonematales</taxon>
        <taxon>Aerosakkonemataceae</taxon>
        <taxon>Floridanema</taxon>
        <taxon>Floridanema aerugineum</taxon>
    </lineage>
</organism>
<dbReference type="InterPro" id="IPR011335">
    <property type="entry name" value="Restrct_endonuc-II-like"/>
</dbReference>
<evidence type="ECO:0000313" key="2">
    <source>
        <dbReference type="EMBL" id="MFB2881327.1"/>
    </source>
</evidence>
<evidence type="ECO:0000259" key="1">
    <source>
        <dbReference type="Pfam" id="PF05685"/>
    </source>
</evidence>
<comment type="caution">
    <text evidence="2">The sequence shown here is derived from an EMBL/GenBank/DDBJ whole genome shotgun (WGS) entry which is preliminary data.</text>
</comment>
<keyword evidence="2" id="KW-0540">Nuclease</keyword>
<keyword evidence="3" id="KW-1185">Reference proteome</keyword>
<dbReference type="Pfam" id="PF05685">
    <property type="entry name" value="Uma2"/>
    <property type="match status" value="1"/>
</dbReference>
<reference evidence="2 3" key="1">
    <citation type="submission" date="2024-09" db="EMBL/GenBank/DDBJ databases">
        <title>Floridaenema gen nov. (Aerosakkonemataceae, Aerosakkonematales ord. nov., Cyanobacteria) from benthic tropical and subtropical fresh waters, with the description of four new species.</title>
        <authorList>
            <person name="Moretto J.A."/>
            <person name="Berthold D.E."/>
            <person name="Lefler F.W."/>
            <person name="Huang I.-S."/>
            <person name="Laughinghouse H. IV."/>
        </authorList>
    </citation>
    <scope>NUCLEOTIDE SEQUENCE [LARGE SCALE GENOMIC DNA]</scope>
    <source>
        <strain evidence="2 3">BLCC-F46</strain>
    </source>
</reference>
<dbReference type="EMBL" id="JBHFNQ010000220">
    <property type="protein sequence ID" value="MFB2881327.1"/>
    <property type="molecule type" value="Genomic_DNA"/>
</dbReference>
<accession>A0ABV4XEU6</accession>
<dbReference type="Gene3D" id="3.90.1570.10">
    <property type="entry name" value="tt1808, chain A"/>
    <property type="match status" value="1"/>
</dbReference>
<name>A0ABV4XEU6_9CYAN</name>
<proteinExistence type="predicted"/>
<dbReference type="RefSeq" id="WP_413274310.1">
    <property type="nucleotide sequence ID" value="NZ_JBHFNQ010000220.1"/>
</dbReference>